<dbReference type="SUPFAM" id="SSF49599">
    <property type="entry name" value="TRAF domain-like"/>
    <property type="match status" value="1"/>
</dbReference>
<dbReference type="PANTHER" id="PTHR26379">
    <property type="entry name" value="BTB/POZ AND MATH DOMAIN-CONTAINING PROTEIN 1"/>
    <property type="match status" value="1"/>
</dbReference>
<proteinExistence type="inferred from homology"/>
<evidence type="ECO:0000259" key="4">
    <source>
        <dbReference type="PROSITE" id="PS50144"/>
    </source>
</evidence>
<dbReference type="SUPFAM" id="SSF54695">
    <property type="entry name" value="POZ domain"/>
    <property type="match status" value="1"/>
</dbReference>
<dbReference type="EMBL" id="CM000764">
    <property type="protein sequence ID" value="EES08858.1"/>
    <property type="molecule type" value="Genomic_DNA"/>
</dbReference>
<dbReference type="InterPro" id="IPR000210">
    <property type="entry name" value="BTB/POZ_dom"/>
</dbReference>
<dbReference type="FunCoup" id="C5Y6G5">
    <property type="interactions" value="517"/>
</dbReference>
<dbReference type="InterPro" id="IPR045005">
    <property type="entry name" value="BPM1-6"/>
</dbReference>
<evidence type="ECO:0000256" key="1">
    <source>
        <dbReference type="ARBA" id="ARBA00004906"/>
    </source>
</evidence>
<evidence type="ECO:0000313" key="5">
    <source>
        <dbReference type="EMBL" id="EES08858.1"/>
    </source>
</evidence>
<accession>C5Y6G5</accession>
<feature type="domain" description="BTB" evidence="3">
    <location>
        <begin position="189"/>
        <end position="245"/>
    </location>
</feature>
<dbReference type="PROSITE" id="PS50097">
    <property type="entry name" value="BTB"/>
    <property type="match status" value="1"/>
</dbReference>
<keyword evidence="6" id="KW-1185">Reference proteome</keyword>
<dbReference type="InterPro" id="IPR011333">
    <property type="entry name" value="SKP1/BTB/POZ_sf"/>
</dbReference>
<comment type="pathway">
    <text evidence="1">Protein modification; protein ubiquitination.</text>
</comment>
<dbReference type="PANTHER" id="PTHR26379:SF457">
    <property type="entry name" value="BTB DOMAIN-CONTAINING PROTEIN"/>
    <property type="match status" value="1"/>
</dbReference>
<dbReference type="Proteomes" id="UP000000768">
    <property type="component" value="Chromosome 5"/>
</dbReference>
<organism evidence="5 6">
    <name type="scientific">Sorghum bicolor</name>
    <name type="common">Sorghum</name>
    <name type="synonym">Sorghum vulgare</name>
    <dbReference type="NCBI Taxonomy" id="4558"/>
    <lineage>
        <taxon>Eukaryota</taxon>
        <taxon>Viridiplantae</taxon>
        <taxon>Streptophyta</taxon>
        <taxon>Embryophyta</taxon>
        <taxon>Tracheophyta</taxon>
        <taxon>Spermatophyta</taxon>
        <taxon>Magnoliopsida</taxon>
        <taxon>Liliopsida</taxon>
        <taxon>Poales</taxon>
        <taxon>Poaceae</taxon>
        <taxon>PACMAD clade</taxon>
        <taxon>Panicoideae</taxon>
        <taxon>Andropogonodae</taxon>
        <taxon>Andropogoneae</taxon>
        <taxon>Sorghinae</taxon>
        <taxon>Sorghum</taxon>
    </lineage>
</organism>
<gene>
    <name evidence="5" type="ORF">SORBI_3005G190100</name>
</gene>
<dbReference type="PROSITE" id="PS50144">
    <property type="entry name" value="MATH"/>
    <property type="match status" value="1"/>
</dbReference>
<dbReference type="CDD" id="cd00121">
    <property type="entry name" value="MATH"/>
    <property type="match status" value="1"/>
</dbReference>
<sequence>MSSSSTSVVGAGGVAHSASAIVAQAVKGSHVLKIDGYSRTKGLGKGNFINSEPFDIGGHSWCIRYFPDGNCTEHSGWISFFLCLSYIHATGVEASITLTLLDDVGEPVPSSYCLTDGIVYTFKFCNGLGFPKFIERKALEESSYDCFRVRMDVTVSMEIRTEGTSQFVMVPPSDMNKHIGRLLSSGVEADVTFQVGDETFAAHRLVLGARSSVFMAELFGPMKEKGTMFRDMLHFIYTDEFPKFDNGDTIAMAQHLLVAADRYDLERLKLMCEHKLCECINTSTVTTTLVLAEQHGCKGLKEACFKFLKSPGNLKTIMDADDGGFQHLTNSCPCILNELLANVAS</sequence>
<reference evidence="6" key="2">
    <citation type="journal article" date="2018" name="Plant J.">
        <title>The Sorghum bicolor reference genome: improved assembly, gene annotations, a transcriptome atlas, and signatures of genome organization.</title>
        <authorList>
            <person name="McCormick R.F."/>
            <person name="Truong S.K."/>
            <person name="Sreedasyam A."/>
            <person name="Jenkins J."/>
            <person name="Shu S."/>
            <person name="Sims D."/>
            <person name="Kennedy M."/>
            <person name="Amirebrahimi M."/>
            <person name="Weers B.D."/>
            <person name="McKinley B."/>
            <person name="Mattison A."/>
            <person name="Morishige D.T."/>
            <person name="Grimwood J."/>
            <person name="Schmutz J."/>
            <person name="Mullet J.E."/>
        </authorList>
    </citation>
    <scope>NUCLEOTIDE SEQUENCE [LARGE SCALE GENOMIC DNA]</scope>
    <source>
        <strain evidence="6">cv. BTx623</strain>
    </source>
</reference>
<dbReference type="InParanoid" id="C5Y6G5"/>
<evidence type="ECO:0000313" key="6">
    <source>
        <dbReference type="Proteomes" id="UP000000768"/>
    </source>
</evidence>
<dbReference type="Pfam" id="PF22486">
    <property type="entry name" value="MATH_2"/>
    <property type="match status" value="1"/>
</dbReference>
<dbReference type="OMA" id="WGFGQFI"/>
<dbReference type="GO" id="GO:0016567">
    <property type="term" value="P:protein ubiquitination"/>
    <property type="evidence" value="ECO:0007669"/>
    <property type="project" value="InterPro"/>
</dbReference>
<dbReference type="InterPro" id="IPR002083">
    <property type="entry name" value="MATH/TRAF_dom"/>
</dbReference>
<evidence type="ECO:0008006" key="7">
    <source>
        <dbReference type="Google" id="ProtNLM"/>
    </source>
</evidence>
<evidence type="ECO:0000256" key="2">
    <source>
        <dbReference type="ARBA" id="ARBA00010846"/>
    </source>
</evidence>
<feature type="domain" description="MATH" evidence="4">
    <location>
        <begin position="27"/>
        <end position="159"/>
    </location>
</feature>
<evidence type="ECO:0000259" key="3">
    <source>
        <dbReference type="PROSITE" id="PS50097"/>
    </source>
</evidence>
<dbReference type="eggNOG" id="KOG1987">
    <property type="taxonomic scope" value="Eukaryota"/>
</dbReference>
<dbReference type="HOGENOM" id="CLU_004253_2_0_1"/>
<dbReference type="Gramene" id="EES08858">
    <property type="protein sequence ID" value="EES08858"/>
    <property type="gene ID" value="SORBI_3005G190100"/>
</dbReference>
<dbReference type="SMART" id="SM00061">
    <property type="entry name" value="MATH"/>
    <property type="match status" value="1"/>
</dbReference>
<dbReference type="AlphaFoldDB" id="C5Y6G5"/>
<comment type="similarity">
    <text evidence="2">Belongs to the Tdpoz family.</text>
</comment>
<dbReference type="InterPro" id="IPR056423">
    <property type="entry name" value="BACK_BPM_SPOP"/>
</dbReference>
<dbReference type="Gene3D" id="3.30.710.10">
    <property type="entry name" value="Potassium Channel Kv1.1, Chain A"/>
    <property type="match status" value="1"/>
</dbReference>
<name>C5Y6G5_SORBI</name>
<dbReference type="Gene3D" id="1.25.40.420">
    <property type="match status" value="1"/>
</dbReference>
<protein>
    <recommendedName>
        <fullName evidence="7">BTB domain-containing protein</fullName>
    </recommendedName>
</protein>
<dbReference type="Pfam" id="PF00651">
    <property type="entry name" value="BTB"/>
    <property type="match status" value="1"/>
</dbReference>
<dbReference type="Gene3D" id="2.60.210.10">
    <property type="entry name" value="Apoptosis, Tumor Necrosis Factor Receptor Associated Protein 2, Chain A"/>
    <property type="match status" value="1"/>
</dbReference>
<dbReference type="Pfam" id="PF24570">
    <property type="entry name" value="BACK_BPM_SPOP"/>
    <property type="match status" value="1"/>
</dbReference>
<dbReference type="SMART" id="SM00225">
    <property type="entry name" value="BTB"/>
    <property type="match status" value="1"/>
</dbReference>
<dbReference type="InterPro" id="IPR008974">
    <property type="entry name" value="TRAF-like"/>
</dbReference>
<reference evidence="5 6" key="1">
    <citation type="journal article" date="2009" name="Nature">
        <title>The Sorghum bicolor genome and the diversification of grasses.</title>
        <authorList>
            <person name="Paterson A.H."/>
            <person name="Bowers J.E."/>
            <person name="Bruggmann R."/>
            <person name="Dubchak I."/>
            <person name="Grimwood J."/>
            <person name="Gundlach H."/>
            <person name="Haberer G."/>
            <person name="Hellsten U."/>
            <person name="Mitros T."/>
            <person name="Poliakov A."/>
            <person name="Schmutz J."/>
            <person name="Spannagl M."/>
            <person name="Tang H."/>
            <person name="Wang X."/>
            <person name="Wicker T."/>
            <person name="Bharti A.K."/>
            <person name="Chapman J."/>
            <person name="Feltus F.A."/>
            <person name="Gowik U."/>
            <person name="Grigoriev I.V."/>
            <person name="Lyons E."/>
            <person name="Maher C.A."/>
            <person name="Martis M."/>
            <person name="Narechania A."/>
            <person name="Otillar R.P."/>
            <person name="Penning B.W."/>
            <person name="Salamov A.A."/>
            <person name="Wang Y."/>
            <person name="Zhang L."/>
            <person name="Carpita N.C."/>
            <person name="Freeling M."/>
            <person name="Gingle A.R."/>
            <person name="Hash C.T."/>
            <person name="Keller B."/>
            <person name="Klein P."/>
            <person name="Kresovich S."/>
            <person name="McCann M.C."/>
            <person name="Ming R."/>
            <person name="Peterson D.G."/>
            <person name="Mehboob-ur-Rahman"/>
            <person name="Ware D."/>
            <person name="Westhoff P."/>
            <person name="Mayer K.F."/>
            <person name="Messing J."/>
            <person name="Rokhsar D.S."/>
        </authorList>
    </citation>
    <scope>NUCLEOTIDE SEQUENCE [LARGE SCALE GENOMIC DNA]</scope>
    <source>
        <strain evidence="6">cv. BTx623</strain>
    </source>
</reference>